<gene>
    <name evidence="6" type="ORF">FSP39_001683</name>
</gene>
<evidence type="ECO:0000259" key="5">
    <source>
        <dbReference type="PROSITE" id="PS51746"/>
    </source>
</evidence>
<dbReference type="InterPro" id="IPR000222">
    <property type="entry name" value="PP2C_BS"/>
</dbReference>
<dbReference type="Gene3D" id="3.60.40.10">
    <property type="entry name" value="PPM-type phosphatase domain"/>
    <property type="match status" value="1"/>
</dbReference>
<keyword evidence="1" id="KW-0479">Metal-binding</keyword>
<dbReference type="InterPro" id="IPR036457">
    <property type="entry name" value="PPM-type-like_dom_sf"/>
</dbReference>
<dbReference type="PANTHER" id="PTHR13832">
    <property type="entry name" value="PROTEIN PHOSPHATASE 2C"/>
    <property type="match status" value="1"/>
</dbReference>
<dbReference type="PANTHER" id="PTHR13832:SF792">
    <property type="entry name" value="GM14286P"/>
    <property type="match status" value="1"/>
</dbReference>
<evidence type="ECO:0000256" key="1">
    <source>
        <dbReference type="ARBA" id="ARBA00022723"/>
    </source>
</evidence>
<dbReference type="GO" id="GO:0005739">
    <property type="term" value="C:mitochondrion"/>
    <property type="evidence" value="ECO:0007669"/>
    <property type="project" value="TreeGrafter"/>
</dbReference>
<evidence type="ECO:0000256" key="4">
    <source>
        <dbReference type="RuleBase" id="RU003465"/>
    </source>
</evidence>
<keyword evidence="2 4" id="KW-0378">Hydrolase</keyword>
<dbReference type="EMBL" id="VSWD01000012">
    <property type="protein sequence ID" value="KAK3085335.1"/>
    <property type="molecule type" value="Genomic_DNA"/>
</dbReference>
<evidence type="ECO:0000256" key="2">
    <source>
        <dbReference type="ARBA" id="ARBA00022801"/>
    </source>
</evidence>
<dbReference type="SMART" id="SM00332">
    <property type="entry name" value="PP2Cc"/>
    <property type="match status" value="1"/>
</dbReference>
<name>A0AA89BWM9_PINIB</name>
<dbReference type="GO" id="GO:0004741">
    <property type="term" value="F:[pyruvate dehydrogenase (acetyl-transferring)]-phosphatase activity"/>
    <property type="evidence" value="ECO:0007669"/>
    <property type="project" value="TreeGrafter"/>
</dbReference>
<dbReference type="SUPFAM" id="SSF81606">
    <property type="entry name" value="PP2C-like"/>
    <property type="match status" value="1"/>
</dbReference>
<accession>A0AA89BWM9</accession>
<comment type="caution">
    <text evidence="6">The sequence shown here is derived from an EMBL/GenBank/DDBJ whole genome shotgun (WGS) entry which is preliminary data.</text>
</comment>
<dbReference type="CDD" id="cd00143">
    <property type="entry name" value="PP2Cc"/>
    <property type="match status" value="1"/>
</dbReference>
<dbReference type="PROSITE" id="PS51746">
    <property type="entry name" value="PPM_2"/>
    <property type="match status" value="1"/>
</dbReference>
<organism evidence="6 7">
    <name type="scientific">Pinctada imbricata</name>
    <name type="common">Atlantic pearl-oyster</name>
    <name type="synonym">Pinctada martensii</name>
    <dbReference type="NCBI Taxonomy" id="66713"/>
    <lineage>
        <taxon>Eukaryota</taxon>
        <taxon>Metazoa</taxon>
        <taxon>Spiralia</taxon>
        <taxon>Lophotrochozoa</taxon>
        <taxon>Mollusca</taxon>
        <taxon>Bivalvia</taxon>
        <taxon>Autobranchia</taxon>
        <taxon>Pteriomorphia</taxon>
        <taxon>Pterioida</taxon>
        <taxon>Pterioidea</taxon>
        <taxon>Pteriidae</taxon>
        <taxon>Pinctada</taxon>
    </lineage>
</organism>
<keyword evidence="7" id="KW-1185">Reference proteome</keyword>
<reference evidence="6" key="1">
    <citation type="submission" date="2019-08" db="EMBL/GenBank/DDBJ databases">
        <title>The improved chromosome-level genome for the pearl oyster Pinctada fucata martensii using PacBio sequencing and Hi-C.</title>
        <authorList>
            <person name="Zheng Z."/>
        </authorList>
    </citation>
    <scope>NUCLEOTIDE SEQUENCE</scope>
    <source>
        <strain evidence="6">ZZ-2019</strain>
        <tissue evidence="6">Adductor muscle</tissue>
    </source>
</reference>
<dbReference type="PROSITE" id="PS01032">
    <property type="entry name" value="PPM_1"/>
    <property type="match status" value="1"/>
</dbReference>
<evidence type="ECO:0000313" key="7">
    <source>
        <dbReference type="Proteomes" id="UP001186944"/>
    </source>
</evidence>
<protein>
    <recommendedName>
        <fullName evidence="5">PPM-type phosphatase domain-containing protein</fullName>
    </recommendedName>
</protein>
<comment type="similarity">
    <text evidence="4">Belongs to the PP2C family.</text>
</comment>
<dbReference type="InterPro" id="IPR015655">
    <property type="entry name" value="PP2C"/>
</dbReference>
<proteinExistence type="inferred from homology"/>
<dbReference type="GO" id="GO:0046872">
    <property type="term" value="F:metal ion binding"/>
    <property type="evidence" value="ECO:0007669"/>
    <property type="project" value="UniProtKB-KW"/>
</dbReference>
<dbReference type="Proteomes" id="UP001186944">
    <property type="component" value="Unassembled WGS sequence"/>
</dbReference>
<dbReference type="AlphaFoldDB" id="A0AA89BWM9"/>
<keyword evidence="3 4" id="KW-0904">Protein phosphatase</keyword>
<evidence type="ECO:0000313" key="6">
    <source>
        <dbReference type="EMBL" id="KAK3085335.1"/>
    </source>
</evidence>
<sequence>MFRICSVFRQACETSATRSQFLAVAAPVNNVPSRSKRSRRRTRGYDAGRALLTFRQSVERAPDPLAFPKLAPQQVTKILNLNESRKEVDTSHPCAVKRYDINKIPSNDPIEDRDVHGQLSISKHSSPYLFGVYDGHAGSACSQTLCDRLFQYIAVSLSPYEILEKITSQRIRVEDIVTMYENQYSTEHIPDHLASIYKKSVLKYAKEMLASYEHHLVSDHLISAFTRLDQDMLEEGLPSTEGFSIDSLESTLSGSCACIAMVDNTELYVANTGDCRAILGVQGLDEEWHHVELSHVHDLQNPQEVRRILQSHPNESTNIIKQGRLFGELAPSRAFGDARYKWTLSEMKCFKDYLSQPNAELGINPERVMPNNYITPPYLTAEPEVMKHTLTPNDKFLVIATDGLWDMLSPEQVVKLVAGHMLGQQVMIPEDLNYGNIGTLKEINKYLKQRKVGFSNRTVDDNAATHLLRNAFGPEHGRISAFLSLPESMSRLYRDDTTVIVVFFDSEFIKNTSKMV</sequence>
<dbReference type="Pfam" id="PF00481">
    <property type="entry name" value="PP2C"/>
    <property type="match status" value="1"/>
</dbReference>
<feature type="domain" description="PPM-type phosphatase" evidence="5">
    <location>
        <begin position="98"/>
        <end position="504"/>
    </location>
</feature>
<evidence type="ECO:0000256" key="3">
    <source>
        <dbReference type="ARBA" id="ARBA00022912"/>
    </source>
</evidence>
<dbReference type="InterPro" id="IPR001932">
    <property type="entry name" value="PPM-type_phosphatase-like_dom"/>
</dbReference>